<dbReference type="Pfam" id="PF07690">
    <property type="entry name" value="MFS_1"/>
    <property type="match status" value="1"/>
</dbReference>
<comment type="subcellular location">
    <subcellularLocation>
        <location evidence="1">Cell membrane</location>
        <topology evidence="1">Multi-pass membrane protein</topology>
    </subcellularLocation>
</comment>
<name>A0A1H8AJ46_9BACL</name>
<dbReference type="InterPro" id="IPR011701">
    <property type="entry name" value="MFS"/>
</dbReference>
<feature type="transmembrane region" description="Helical" evidence="7">
    <location>
        <begin position="42"/>
        <end position="62"/>
    </location>
</feature>
<evidence type="ECO:0000256" key="2">
    <source>
        <dbReference type="ARBA" id="ARBA00022448"/>
    </source>
</evidence>
<dbReference type="GO" id="GO:0005886">
    <property type="term" value="C:plasma membrane"/>
    <property type="evidence" value="ECO:0007669"/>
    <property type="project" value="UniProtKB-SubCell"/>
</dbReference>
<evidence type="ECO:0000256" key="5">
    <source>
        <dbReference type="ARBA" id="ARBA00022989"/>
    </source>
</evidence>
<evidence type="ECO:0000259" key="8">
    <source>
        <dbReference type="PROSITE" id="PS50850"/>
    </source>
</evidence>
<sequence>MLSVKNRPFWLLLSAETISALGDMIGLFSIEWLLYQMTGSKWLMGSVLVAFSLPEVIIRLIAAPLIDRVDRVRLMSALNALRFFTLLALALFAFTRTIEVWHIFVAAVVLGSCSALFIPAGMALVPNLLGKQHFVRGYSLMDGFTNTARLLGPVIGSTLVSVSDPSAGIGVNAVTYALSAALLFLLPKQTTSHSEREQLSACSWKQLARDWAAGFLFFRQVPALFVIMILLAVSNLCFSSWNMLIIPLGQEVLNIRAVQIGLLMPAFSLGIITGTLITSWLGEVRRRRVLMLGSFIAMGIFIVLMSMSREFILTLCLFFLLGLTIPFFNSYSSALYGQLVPDNYRGRVMSVRLLLGQGMIPLGGFLGGVVSESFGLPLLLLLSGIIQILCGLIGLFMPLLRGIDGDLTPLAEQIQKKLAPHPTGRVHATPR</sequence>
<feature type="transmembrane region" description="Helical" evidence="7">
    <location>
        <begin position="376"/>
        <end position="400"/>
    </location>
</feature>
<keyword evidence="6 7" id="KW-0472">Membrane</keyword>
<feature type="transmembrane region" description="Helical" evidence="7">
    <location>
        <begin position="100"/>
        <end position="125"/>
    </location>
</feature>
<feature type="transmembrane region" description="Helical" evidence="7">
    <location>
        <begin position="223"/>
        <end position="245"/>
    </location>
</feature>
<dbReference type="PROSITE" id="PS50850">
    <property type="entry name" value="MFS"/>
    <property type="match status" value="1"/>
</dbReference>
<keyword evidence="5 7" id="KW-1133">Transmembrane helix</keyword>
<evidence type="ECO:0000256" key="1">
    <source>
        <dbReference type="ARBA" id="ARBA00004651"/>
    </source>
</evidence>
<gene>
    <name evidence="9" type="ORF">SAMN05444955_101125</name>
</gene>
<dbReference type="STRING" id="1173111.SAMN05444955_101125"/>
<evidence type="ECO:0000256" key="4">
    <source>
        <dbReference type="ARBA" id="ARBA00022692"/>
    </source>
</evidence>
<dbReference type="PANTHER" id="PTHR23513:SF6">
    <property type="entry name" value="MAJOR FACILITATOR SUPERFAMILY ASSOCIATED DOMAIN-CONTAINING PROTEIN"/>
    <property type="match status" value="1"/>
</dbReference>
<keyword evidence="3" id="KW-1003">Cell membrane</keyword>
<dbReference type="Gene3D" id="1.20.1250.20">
    <property type="entry name" value="MFS general substrate transporter like domains"/>
    <property type="match status" value="2"/>
</dbReference>
<proteinExistence type="predicted"/>
<dbReference type="CDD" id="cd06173">
    <property type="entry name" value="MFS_MefA_like"/>
    <property type="match status" value="1"/>
</dbReference>
<evidence type="ECO:0000256" key="6">
    <source>
        <dbReference type="ARBA" id="ARBA00023136"/>
    </source>
</evidence>
<dbReference type="InterPro" id="IPR036259">
    <property type="entry name" value="MFS_trans_sf"/>
</dbReference>
<dbReference type="RefSeq" id="WP_089964438.1">
    <property type="nucleotide sequence ID" value="NZ_FOCQ01000001.1"/>
</dbReference>
<keyword evidence="2" id="KW-0813">Transport</keyword>
<evidence type="ECO:0000256" key="3">
    <source>
        <dbReference type="ARBA" id="ARBA00022475"/>
    </source>
</evidence>
<feature type="transmembrane region" description="Helical" evidence="7">
    <location>
        <begin position="257"/>
        <end position="277"/>
    </location>
</feature>
<accession>A0A1H8AJ46</accession>
<dbReference type="EMBL" id="FOCQ01000001">
    <property type="protein sequence ID" value="SEM69547.1"/>
    <property type="molecule type" value="Genomic_DNA"/>
</dbReference>
<dbReference type="InterPro" id="IPR020846">
    <property type="entry name" value="MFS_dom"/>
</dbReference>
<keyword evidence="4 7" id="KW-0812">Transmembrane</keyword>
<evidence type="ECO:0000256" key="7">
    <source>
        <dbReference type="SAM" id="Phobius"/>
    </source>
</evidence>
<organism evidence="9 10">
    <name type="scientific">Lihuaxuella thermophila</name>
    <dbReference type="NCBI Taxonomy" id="1173111"/>
    <lineage>
        <taxon>Bacteria</taxon>
        <taxon>Bacillati</taxon>
        <taxon>Bacillota</taxon>
        <taxon>Bacilli</taxon>
        <taxon>Bacillales</taxon>
        <taxon>Thermoactinomycetaceae</taxon>
        <taxon>Lihuaxuella</taxon>
    </lineage>
</organism>
<dbReference type="Proteomes" id="UP000199695">
    <property type="component" value="Unassembled WGS sequence"/>
</dbReference>
<feature type="transmembrane region" description="Helical" evidence="7">
    <location>
        <begin position="169"/>
        <end position="186"/>
    </location>
</feature>
<feature type="transmembrane region" description="Helical" evidence="7">
    <location>
        <begin position="289"/>
        <end position="305"/>
    </location>
</feature>
<dbReference type="SUPFAM" id="SSF103473">
    <property type="entry name" value="MFS general substrate transporter"/>
    <property type="match status" value="1"/>
</dbReference>
<keyword evidence="10" id="KW-1185">Reference proteome</keyword>
<feature type="transmembrane region" description="Helical" evidence="7">
    <location>
        <begin position="311"/>
        <end position="331"/>
    </location>
</feature>
<feature type="transmembrane region" description="Helical" evidence="7">
    <location>
        <begin position="74"/>
        <end position="94"/>
    </location>
</feature>
<reference evidence="9 10" key="1">
    <citation type="submission" date="2016-10" db="EMBL/GenBank/DDBJ databases">
        <authorList>
            <person name="de Groot N.N."/>
        </authorList>
    </citation>
    <scope>NUCLEOTIDE SEQUENCE [LARGE SCALE GENOMIC DNA]</scope>
    <source>
        <strain evidence="9 10">DSM 46701</strain>
    </source>
</reference>
<dbReference type="PANTHER" id="PTHR23513">
    <property type="entry name" value="INTEGRAL MEMBRANE EFFLUX PROTEIN-RELATED"/>
    <property type="match status" value="1"/>
</dbReference>
<feature type="transmembrane region" description="Helical" evidence="7">
    <location>
        <begin position="351"/>
        <end position="370"/>
    </location>
</feature>
<protein>
    <submittedName>
        <fullName evidence="9">Predicted arabinose efflux permease, MFS family</fullName>
    </submittedName>
</protein>
<dbReference type="OrthoDB" id="7055052at2"/>
<dbReference type="GO" id="GO:0022857">
    <property type="term" value="F:transmembrane transporter activity"/>
    <property type="evidence" value="ECO:0007669"/>
    <property type="project" value="InterPro"/>
</dbReference>
<evidence type="ECO:0000313" key="10">
    <source>
        <dbReference type="Proteomes" id="UP000199695"/>
    </source>
</evidence>
<dbReference type="AlphaFoldDB" id="A0A1H8AJ46"/>
<evidence type="ECO:0000313" key="9">
    <source>
        <dbReference type="EMBL" id="SEM69547.1"/>
    </source>
</evidence>
<feature type="transmembrane region" description="Helical" evidence="7">
    <location>
        <begin position="9"/>
        <end position="30"/>
    </location>
</feature>
<feature type="domain" description="Major facilitator superfamily (MFS) profile" evidence="8">
    <location>
        <begin position="223"/>
        <end position="431"/>
    </location>
</feature>